<keyword evidence="2" id="KW-0472">Membrane</keyword>
<accession>A0ABQ3T2M8</accession>
<feature type="compositionally biased region" description="Basic and acidic residues" evidence="1">
    <location>
        <begin position="82"/>
        <end position="91"/>
    </location>
</feature>
<reference evidence="4" key="1">
    <citation type="submission" date="2023-07" db="EMBL/GenBank/DDBJ databases">
        <title>Whole genome shotgun sequence of Streptomyces spororaveus NBRC 15456.</title>
        <authorList>
            <person name="Komaki H."/>
            <person name="Tamura T."/>
        </authorList>
    </citation>
    <scope>NUCLEOTIDE SEQUENCE [LARGE SCALE GENOMIC DNA]</scope>
    <source>
        <strain evidence="4">NBRC 15456</strain>
    </source>
</reference>
<dbReference type="Proteomes" id="UP000608522">
    <property type="component" value="Unassembled WGS sequence"/>
</dbReference>
<proteinExistence type="predicted"/>
<gene>
    <name evidence="3" type="ORF">Sspor_02090</name>
</gene>
<evidence type="ECO:0000256" key="1">
    <source>
        <dbReference type="SAM" id="MobiDB-lite"/>
    </source>
</evidence>
<dbReference type="EMBL" id="BNED01000002">
    <property type="protein sequence ID" value="GHI74648.1"/>
    <property type="molecule type" value="Genomic_DNA"/>
</dbReference>
<dbReference type="RefSeq" id="WP_202197245.1">
    <property type="nucleotide sequence ID" value="NZ_BAAATO010000022.1"/>
</dbReference>
<name>A0ABQ3T2M8_9ACTN</name>
<feature type="transmembrane region" description="Helical" evidence="2">
    <location>
        <begin position="16"/>
        <end position="49"/>
    </location>
</feature>
<evidence type="ECO:0000256" key="2">
    <source>
        <dbReference type="SAM" id="Phobius"/>
    </source>
</evidence>
<evidence type="ECO:0000313" key="4">
    <source>
        <dbReference type="Proteomes" id="UP000608522"/>
    </source>
</evidence>
<feature type="compositionally biased region" description="Basic and acidic residues" evidence="1">
    <location>
        <begin position="56"/>
        <end position="66"/>
    </location>
</feature>
<protein>
    <recommendedName>
        <fullName evidence="5">Secreted protein</fullName>
    </recommendedName>
</protein>
<keyword evidence="2" id="KW-0812">Transmembrane</keyword>
<feature type="region of interest" description="Disordered" evidence="1">
    <location>
        <begin position="56"/>
        <end position="99"/>
    </location>
</feature>
<comment type="caution">
    <text evidence="3">The sequence shown here is derived from an EMBL/GenBank/DDBJ whole genome shotgun (WGS) entry which is preliminary data.</text>
</comment>
<keyword evidence="2" id="KW-1133">Transmembrane helix</keyword>
<keyword evidence="4" id="KW-1185">Reference proteome</keyword>
<evidence type="ECO:0008006" key="5">
    <source>
        <dbReference type="Google" id="ProtNLM"/>
    </source>
</evidence>
<evidence type="ECO:0000313" key="3">
    <source>
        <dbReference type="EMBL" id="GHI74648.1"/>
    </source>
</evidence>
<organism evidence="3 4">
    <name type="scientific">Streptomyces spororaveus</name>
    <dbReference type="NCBI Taxonomy" id="284039"/>
    <lineage>
        <taxon>Bacteria</taxon>
        <taxon>Bacillati</taxon>
        <taxon>Actinomycetota</taxon>
        <taxon>Actinomycetes</taxon>
        <taxon>Kitasatosporales</taxon>
        <taxon>Streptomycetaceae</taxon>
        <taxon>Streptomyces</taxon>
    </lineage>
</organism>
<sequence>MTNRTSRRGPEREHLIAYMAVLATVIALIALGVTPTAILPIGLGMGLMYEKWADAANRRRGSDGTARRGTRTRKHLTQEPQETTRDQEHGSPTENNDAP</sequence>